<dbReference type="SUPFAM" id="SSF47413">
    <property type="entry name" value="lambda repressor-like DNA-binding domains"/>
    <property type="match status" value="1"/>
</dbReference>
<keyword evidence="1" id="KW-0812">Transmembrane</keyword>
<reference evidence="3" key="1">
    <citation type="journal article" date="2013" name="Environ. Microbiol.">
        <title>Microbiota from the distal guts of lean and obese adolescents exhibit partial functional redundancy besides clear differences in community structure.</title>
        <authorList>
            <person name="Ferrer M."/>
            <person name="Ruiz A."/>
            <person name="Lanza F."/>
            <person name="Haange S.B."/>
            <person name="Oberbach A."/>
            <person name="Till H."/>
            <person name="Bargiela R."/>
            <person name="Campoy C."/>
            <person name="Segura M.T."/>
            <person name="Richter M."/>
            <person name="von Bergen M."/>
            <person name="Seifert J."/>
            <person name="Suarez A."/>
        </authorList>
    </citation>
    <scope>NUCLEOTIDE SEQUENCE</scope>
</reference>
<dbReference type="InterPro" id="IPR001387">
    <property type="entry name" value="Cro/C1-type_HTH"/>
</dbReference>
<sequence length="169" mass="19404">MLKVKELGSYLRRTRIENGVNLEEAADDMNISVTQLENIESGNTRAFKDVYKLKQQIKMYAKYLGLNPDKVIDEFNEFLFEHTSKISLDDIRIAREKEESKEQENKIKSPYTIEHKRKINIWPIVGIVGGILILITIITILVVHHVSKTSPRTSELKNIIKVNEVGGLI</sequence>
<dbReference type="PANTHER" id="PTHR34475:SF1">
    <property type="entry name" value="CYTOSKELETON PROTEIN RODZ"/>
    <property type="match status" value="1"/>
</dbReference>
<dbReference type="AlphaFoldDB" id="K1RHP2"/>
<evidence type="ECO:0000256" key="1">
    <source>
        <dbReference type="SAM" id="Phobius"/>
    </source>
</evidence>
<dbReference type="Pfam" id="PF13413">
    <property type="entry name" value="HTH_25"/>
    <property type="match status" value="1"/>
</dbReference>
<comment type="caution">
    <text evidence="3">The sequence shown here is derived from an EMBL/GenBank/DDBJ whole genome shotgun (WGS) entry which is preliminary data.</text>
</comment>
<dbReference type="PANTHER" id="PTHR34475">
    <property type="match status" value="1"/>
</dbReference>
<accession>K1RHP2</accession>
<evidence type="ECO:0000313" key="3">
    <source>
        <dbReference type="EMBL" id="EKC44998.1"/>
    </source>
</evidence>
<keyword evidence="1" id="KW-1133">Transmembrane helix</keyword>
<dbReference type="EMBL" id="AJWZ01011491">
    <property type="protein sequence ID" value="EKC44998.1"/>
    <property type="molecule type" value="Genomic_DNA"/>
</dbReference>
<dbReference type="InterPro" id="IPR050400">
    <property type="entry name" value="Bact_Cytoskel_RodZ"/>
</dbReference>
<name>K1RHP2_9ZZZZ</name>
<keyword evidence="1" id="KW-0472">Membrane</keyword>
<dbReference type="InterPro" id="IPR010982">
    <property type="entry name" value="Lambda_DNA-bd_dom_sf"/>
</dbReference>
<feature type="domain" description="HTH cro/C1-type" evidence="2">
    <location>
        <begin position="11"/>
        <end position="71"/>
    </location>
</feature>
<dbReference type="CDD" id="cd00093">
    <property type="entry name" value="HTH_XRE"/>
    <property type="match status" value="1"/>
</dbReference>
<organism evidence="3">
    <name type="scientific">human gut metagenome</name>
    <dbReference type="NCBI Taxonomy" id="408170"/>
    <lineage>
        <taxon>unclassified sequences</taxon>
        <taxon>metagenomes</taxon>
        <taxon>organismal metagenomes</taxon>
    </lineage>
</organism>
<evidence type="ECO:0000259" key="2">
    <source>
        <dbReference type="PROSITE" id="PS50943"/>
    </source>
</evidence>
<dbReference type="PROSITE" id="PS50943">
    <property type="entry name" value="HTH_CROC1"/>
    <property type="match status" value="1"/>
</dbReference>
<proteinExistence type="predicted"/>
<gene>
    <name evidence="3" type="ORF">OBE_17153</name>
</gene>
<dbReference type="GO" id="GO:0003677">
    <property type="term" value="F:DNA binding"/>
    <property type="evidence" value="ECO:0007669"/>
    <property type="project" value="InterPro"/>
</dbReference>
<dbReference type="Gene3D" id="1.10.260.40">
    <property type="entry name" value="lambda repressor-like DNA-binding domains"/>
    <property type="match status" value="1"/>
</dbReference>
<feature type="transmembrane region" description="Helical" evidence="1">
    <location>
        <begin position="121"/>
        <end position="143"/>
    </location>
</feature>
<protein>
    <submittedName>
        <fullName evidence="3">Helix-turn-helix domain-containing protein</fullName>
    </submittedName>
</protein>